<organism evidence="3 4">
    <name type="scientific">Paucilactobacillus vaccinostercus DSM 20634</name>
    <dbReference type="NCBI Taxonomy" id="1423813"/>
    <lineage>
        <taxon>Bacteria</taxon>
        <taxon>Bacillati</taxon>
        <taxon>Bacillota</taxon>
        <taxon>Bacilli</taxon>
        <taxon>Lactobacillales</taxon>
        <taxon>Lactobacillaceae</taxon>
        <taxon>Paucilactobacillus</taxon>
    </lineage>
</organism>
<evidence type="ECO:0000313" key="4">
    <source>
        <dbReference type="Proteomes" id="UP000051733"/>
    </source>
</evidence>
<keyword evidence="1" id="KW-0812">Transmembrane</keyword>
<feature type="domain" description="GGDEF" evidence="2">
    <location>
        <begin position="218"/>
        <end position="354"/>
    </location>
</feature>
<feature type="transmembrane region" description="Helical" evidence="1">
    <location>
        <begin position="84"/>
        <end position="112"/>
    </location>
</feature>
<dbReference type="STRING" id="1423813.FC26_GL000200"/>
<evidence type="ECO:0000256" key="1">
    <source>
        <dbReference type="SAM" id="Phobius"/>
    </source>
</evidence>
<dbReference type="GO" id="GO:1902201">
    <property type="term" value="P:negative regulation of bacterial-type flagellum-dependent cell motility"/>
    <property type="evidence" value="ECO:0007669"/>
    <property type="project" value="TreeGrafter"/>
</dbReference>
<dbReference type="SMART" id="SM00267">
    <property type="entry name" value="GGDEF"/>
    <property type="match status" value="1"/>
</dbReference>
<dbReference type="GO" id="GO:0043709">
    <property type="term" value="P:cell adhesion involved in single-species biofilm formation"/>
    <property type="evidence" value="ECO:0007669"/>
    <property type="project" value="TreeGrafter"/>
</dbReference>
<dbReference type="NCBIfam" id="TIGR00254">
    <property type="entry name" value="GGDEF"/>
    <property type="match status" value="1"/>
</dbReference>
<feature type="transmembrane region" description="Helical" evidence="1">
    <location>
        <begin position="26"/>
        <end position="42"/>
    </location>
</feature>
<proteinExistence type="predicted"/>
<dbReference type="InterPro" id="IPR029787">
    <property type="entry name" value="Nucleotide_cyclase"/>
</dbReference>
<dbReference type="Gene3D" id="3.30.70.270">
    <property type="match status" value="1"/>
</dbReference>
<reference evidence="3 4" key="1">
    <citation type="journal article" date="2015" name="Genome Announc.">
        <title>Expanding the biotechnology potential of lactobacilli through comparative genomics of 213 strains and associated genera.</title>
        <authorList>
            <person name="Sun Z."/>
            <person name="Harris H.M."/>
            <person name="McCann A."/>
            <person name="Guo C."/>
            <person name="Argimon S."/>
            <person name="Zhang W."/>
            <person name="Yang X."/>
            <person name="Jeffery I.B."/>
            <person name="Cooney J.C."/>
            <person name="Kagawa T.F."/>
            <person name="Liu W."/>
            <person name="Song Y."/>
            <person name="Salvetti E."/>
            <person name="Wrobel A."/>
            <person name="Rasinkangas P."/>
            <person name="Parkhill J."/>
            <person name="Rea M.C."/>
            <person name="O'Sullivan O."/>
            <person name="Ritari J."/>
            <person name="Douillard F.P."/>
            <person name="Paul Ross R."/>
            <person name="Yang R."/>
            <person name="Briner A.E."/>
            <person name="Felis G.E."/>
            <person name="de Vos W.M."/>
            <person name="Barrangou R."/>
            <person name="Klaenhammer T.R."/>
            <person name="Caufield P.W."/>
            <person name="Cui Y."/>
            <person name="Zhang H."/>
            <person name="O'Toole P.W."/>
        </authorList>
    </citation>
    <scope>NUCLEOTIDE SEQUENCE [LARGE SCALE GENOMIC DNA]</scope>
    <source>
        <strain evidence="3 4">DSM 20634</strain>
    </source>
</reference>
<keyword evidence="1" id="KW-1133">Transmembrane helix</keyword>
<gene>
    <name evidence="3" type="ORF">FC26_GL000200</name>
</gene>
<dbReference type="Proteomes" id="UP000051733">
    <property type="component" value="Unassembled WGS sequence"/>
</dbReference>
<sequence>MFNLLEHVGRQYANRNHLLGTFQQEIPLTIVISALMLLMRVMNKDIHAQDMTQYWLLVSVQMVFVIYTDLMVESIWTFLTVKVFAAISFAGTGAMTVLAWGIFVLAGLSIFWESRYTQKWSQSRPFLFAIPPMLLDAVFWGLMYVGWHPTPLTIMANYIGFTCAMVALFANSRNQRADQQIVARLTHETQFDGLTGVRNWTMFQQDFNQAYASVKVSWPLAILAMDLDNFKGINDTYGHLTGNEVLITAATTLEKLVQSIDADYHLYRTGGEEFAVILPHTDPMTAKKIGQRCQQAIRELTITTKVGPLNLTASFGMTQALDKDRDATAVFKRADQALYRSKRAGRDRLTINQETLVG</sequence>
<name>A0A0R2A0M4_9LACO</name>
<dbReference type="PATRIC" id="fig|1423813.3.peg.210"/>
<dbReference type="AlphaFoldDB" id="A0A0R2A0M4"/>
<dbReference type="InterPro" id="IPR050469">
    <property type="entry name" value="Diguanylate_Cyclase"/>
</dbReference>
<dbReference type="GO" id="GO:0005886">
    <property type="term" value="C:plasma membrane"/>
    <property type="evidence" value="ECO:0007669"/>
    <property type="project" value="TreeGrafter"/>
</dbReference>
<dbReference type="EMBL" id="AYYY01000061">
    <property type="protein sequence ID" value="KRM60718.1"/>
    <property type="molecule type" value="Genomic_DNA"/>
</dbReference>
<dbReference type="PROSITE" id="PS50887">
    <property type="entry name" value="GGDEF"/>
    <property type="match status" value="1"/>
</dbReference>
<feature type="transmembrane region" description="Helical" evidence="1">
    <location>
        <begin position="124"/>
        <end position="146"/>
    </location>
</feature>
<comment type="caution">
    <text evidence="3">The sequence shown here is derived from an EMBL/GenBank/DDBJ whole genome shotgun (WGS) entry which is preliminary data.</text>
</comment>
<protein>
    <submittedName>
        <fullName evidence="3">Signal transduction diguanylate cyclase</fullName>
    </submittedName>
</protein>
<feature type="transmembrane region" description="Helical" evidence="1">
    <location>
        <begin position="54"/>
        <end position="72"/>
    </location>
</feature>
<dbReference type="SUPFAM" id="SSF55073">
    <property type="entry name" value="Nucleotide cyclase"/>
    <property type="match status" value="1"/>
</dbReference>
<dbReference type="PANTHER" id="PTHR45138">
    <property type="entry name" value="REGULATORY COMPONENTS OF SENSORY TRANSDUCTION SYSTEM"/>
    <property type="match status" value="1"/>
</dbReference>
<dbReference type="GO" id="GO:0052621">
    <property type="term" value="F:diguanylate cyclase activity"/>
    <property type="evidence" value="ECO:0007669"/>
    <property type="project" value="TreeGrafter"/>
</dbReference>
<feature type="transmembrane region" description="Helical" evidence="1">
    <location>
        <begin position="152"/>
        <end position="170"/>
    </location>
</feature>
<evidence type="ECO:0000313" key="3">
    <source>
        <dbReference type="EMBL" id="KRM60718.1"/>
    </source>
</evidence>
<dbReference type="FunFam" id="3.30.70.270:FF:000001">
    <property type="entry name" value="Diguanylate cyclase domain protein"/>
    <property type="match status" value="1"/>
</dbReference>
<evidence type="ECO:0000259" key="2">
    <source>
        <dbReference type="PROSITE" id="PS50887"/>
    </source>
</evidence>
<dbReference type="InterPro" id="IPR043128">
    <property type="entry name" value="Rev_trsase/Diguanyl_cyclase"/>
</dbReference>
<keyword evidence="1" id="KW-0472">Membrane</keyword>
<accession>A0A0R2A0M4</accession>
<dbReference type="Pfam" id="PF00990">
    <property type="entry name" value="GGDEF"/>
    <property type="match status" value="1"/>
</dbReference>
<dbReference type="PANTHER" id="PTHR45138:SF9">
    <property type="entry name" value="DIGUANYLATE CYCLASE DGCM-RELATED"/>
    <property type="match status" value="1"/>
</dbReference>
<dbReference type="InterPro" id="IPR000160">
    <property type="entry name" value="GGDEF_dom"/>
</dbReference>
<dbReference type="CDD" id="cd01949">
    <property type="entry name" value="GGDEF"/>
    <property type="match status" value="1"/>
</dbReference>
<keyword evidence="4" id="KW-1185">Reference proteome</keyword>